<proteinExistence type="predicted"/>
<protein>
    <recommendedName>
        <fullName evidence="1">Xylose isomerase-like TIM barrel domain-containing protein</fullName>
    </recommendedName>
</protein>
<comment type="caution">
    <text evidence="2">The sequence shown here is derived from an EMBL/GenBank/DDBJ whole genome shotgun (WGS) entry which is preliminary data.</text>
</comment>
<accession>A0A645DGE3</accession>
<dbReference type="InterPro" id="IPR050312">
    <property type="entry name" value="IolE/XylAMocC-like"/>
</dbReference>
<organism evidence="2">
    <name type="scientific">bioreactor metagenome</name>
    <dbReference type="NCBI Taxonomy" id="1076179"/>
    <lineage>
        <taxon>unclassified sequences</taxon>
        <taxon>metagenomes</taxon>
        <taxon>ecological metagenomes</taxon>
    </lineage>
</organism>
<dbReference type="PANTHER" id="PTHR12110">
    <property type="entry name" value="HYDROXYPYRUVATE ISOMERASE"/>
    <property type="match status" value="1"/>
</dbReference>
<dbReference type="InterPro" id="IPR013022">
    <property type="entry name" value="Xyl_isomerase-like_TIM-brl"/>
</dbReference>
<name>A0A645DGE3_9ZZZZ</name>
<evidence type="ECO:0000259" key="1">
    <source>
        <dbReference type="Pfam" id="PF01261"/>
    </source>
</evidence>
<dbReference type="PANTHER" id="PTHR12110:SF53">
    <property type="entry name" value="BLR5974 PROTEIN"/>
    <property type="match status" value="1"/>
</dbReference>
<dbReference type="Pfam" id="PF01261">
    <property type="entry name" value="AP_endonuc_2"/>
    <property type="match status" value="1"/>
</dbReference>
<sequence>MTKYAEQKGIVTCTENHGYFSQDADRVEKIIDGVGEDNFGSLVDFGNFLCADGDPVKSVGLLAQYARHAHAKDFYYKPGYLDNPGEQWFQNRNGNYLKGTIIGHGVVPIRQCINILRKNGYDGYVTVEFEGYEDRLDAIRIGISNLKRFMAE</sequence>
<dbReference type="AlphaFoldDB" id="A0A645DGE3"/>
<dbReference type="Gene3D" id="3.20.20.150">
    <property type="entry name" value="Divalent-metal-dependent TIM barrel enzymes"/>
    <property type="match status" value="1"/>
</dbReference>
<dbReference type="EMBL" id="VSSQ01035789">
    <property type="protein sequence ID" value="MPM88108.1"/>
    <property type="molecule type" value="Genomic_DNA"/>
</dbReference>
<feature type="domain" description="Xylose isomerase-like TIM barrel" evidence="1">
    <location>
        <begin position="3"/>
        <end position="148"/>
    </location>
</feature>
<evidence type="ECO:0000313" key="2">
    <source>
        <dbReference type="EMBL" id="MPM88108.1"/>
    </source>
</evidence>
<gene>
    <name evidence="2" type="ORF">SDC9_135209</name>
</gene>
<reference evidence="2" key="1">
    <citation type="submission" date="2019-08" db="EMBL/GenBank/DDBJ databases">
        <authorList>
            <person name="Kucharzyk K."/>
            <person name="Murdoch R.W."/>
            <person name="Higgins S."/>
            <person name="Loffler F."/>
        </authorList>
    </citation>
    <scope>NUCLEOTIDE SEQUENCE</scope>
</reference>
<dbReference type="InterPro" id="IPR036237">
    <property type="entry name" value="Xyl_isomerase-like_sf"/>
</dbReference>
<dbReference type="SUPFAM" id="SSF51658">
    <property type="entry name" value="Xylose isomerase-like"/>
    <property type="match status" value="1"/>
</dbReference>